<evidence type="ECO:0000256" key="6">
    <source>
        <dbReference type="ARBA" id="ARBA00023136"/>
    </source>
</evidence>
<evidence type="ECO:0000259" key="11">
    <source>
        <dbReference type="PROSITE" id="PS50404"/>
    </source>
</evidence>
<keyword evidence="6 10" id="KW-0472">Membrane</keyword>
<dbReference type="InterPro" id="IPR051951">
    <property type="entry name" value="UNC-93_regulatory"/>
</dbReference>
<feature type="transmembrane region" description="Helical" evidence="10">
    <location>
        <begin position="464"/>
        <end position="481"/>
    </location>
</feature>
<organism evidence="13 14">
    <name type="scientific">Folsomia candida</name>
    <name type="common">Springtail</name>
    <dbReference type="NCBI Taxonomy" id="158441"/>
    <lineage>
        <taxon>Eukaryota</taxon>
        <taxon>Metazoa</taxon>
        <taxon>Ecdysozoa</taxon>
        <taxon>Arthropoda</taxon>
        <taxon>Hexapoda</taxon>
        <taxon>Collembola</taxon>
        <taxon>Entomobryomorpha</taxon>
        <taxon>Isotomoidea</taxon>
        <taxon>Isotomidae</taxon>
        <taxon>Proisotominae</taxon>
        <taxon>Folsomia</taxon>
    </lineage>
</organism>
<dbReference type="InterPro" id="IPR004046">
    <property type="entry name" value="GST_C"/>
</dbReference>
<dbReference type="CDD" id="cd03192">
    <property type="entry name" value="GST_C_Sigma_like"/>
    <property type="match status" value="1"/>
</dbReference>
<comment type="similarity">
    <text evidence="8">Belongs to the GST superfamily. Sigma family.</text>
</comment>
<protein>
    <recommendedName>
        <fullName evidence="3">glutathione transferase</fullName>
        <ecNumber evidence="3">2.5.1.18</ecNumber>
    </recommendedName>
</protein>
<dbReference type="Gene3D" id="1.20.1250.20">
    <property type="entry name" value="MFS general substrate transporter like domains"/>
    <property type="match status" value="1"/>
</dbReference>
<dbReference type="GO" id="GO:0043266">
    <property type="term" value="P:regulation of potassium ion transport"/>
    <property type="evidence" value="ECO:0007669"/>
    <property type="project" value="TreeGrafter"/>
</dbReference>
<accession>A0A226EVD0</accession>
<keyword evidence="14" id="KW-1185">Reference proteome</keyword>
<dbReference type="EMBL" id="LNIX01000002">
    <property type="protein sequence ID" value="OXA61044.1"/>
    <property type="molecule type" value="Genomic_DNA"/>
</dbReference>
<dbReference type="PROSITE" id="PS50405">
    <property type="entry name" value="GST_CTER"/>
    <property type="match status" value="1"/>
</dbReference>
<feature type="transmembrane region" description="Helical" evidence="10">
    <location>
        <begin position="347"/>
        <end position="366"/>
    </location>
</feature>
<dbReference type="GO" id="GO:0005886">
    <property type="term" value="C:plasma membrane"/>
    <property type="evidence" value="ECO:0007669"/>
    <property type="project" value="TreeGrafter"/>
</dbReference>
<evidence type="ECO:0000256" key="5">
    <source>
        <dbReference type="ARBA" id="ARBA00022989"/>
    </source>
</evidence>
<sequence>MSESHSNPAFELEDKEKENGNFENIDLNNGFASSKSDSDLNNTMPIYDPKETRRMSKNIHVVSLGFLLLFTAYNGMSNLLSSFYHVDGLGTYTNATVYAFLVLSSLFIPSFAMRKLTVKWTLVASISGYTLYMVAQYHATFYTMLPAAAMVGLCAAPLWASKSFYLTHLGNQYAELISDKVEIIIIRFFGIFFMYFQSSQIWGNIISSTILSTGKKLTPNETQLEKCGVKFCPGDLETTDDDDLTKDQERKIYIYSGVCLFCAFSAIAIISIFMDPLTRYGEKERIAAMNKKTGFDLIMATTRQMKNPYQLLMIPLTIFSGLEQGFLSTDFTQAFITCSWGVHNVGYVLICYGIVDSVLSISFGPLVRNYGRLPVYSLGAVINYSMVGTMLAWKPDADTPYVFFIIAGFWGAADAVWQTQINSLYGVLFPANEEAAFSNYRLWESVGFIVAYISGNLLCVRVKLIVLIVVLTLGMTGFYVVDYKERVRRRKLAAGGGSEYPWDVLPVLEDGEGRVISQHLAIIRYLATKFGLAGKTDYEMAKCDEYVEAAADVRNELLNYLWDTDDTDKPAALEKMETKILPSVYRKYMDIIKRNESGYLVGNGITYADIYVVSILEYVTKRLRMEPKSSNTFHDFPDFIEYQNRIFNYPGIKTWIENRPILPY</sequence>
<dbReference type="SUPFAM" id="SSF47616">
    <property type="entry name" value="GST C-terminal domain-like"/>
    <property type="match status" value="1"/>
</dbReference>
<dbReference type="STRING" id="158441.A0A226EVD0"/>
<evidence type="ECO:0000313" key="14">
    <source>
        <dbReference type="Proteomes" id="UP000198287"/>
    </source>
</evidence>
<dbReference type="Proteomes" id="UP000198287">
    <property type="component" value="Unassembled WGS sequence"/>
</dbReference>
<keyword evidence="5 10" id="KW-1133">Transmembrane helix</keyword>
<dbReference type="InterPro" id="IPR036249">
    <property type="entry name" value="Thioredoxin-like_sf"/>
</dbReference>
<feature type="transmembrane region" description="Helical" evidence="10">
    <location>
        <begin position="59"/>
        <end position="77"/>
    </location>
</feature>
<feature type="transmembrane region" description="Helical" evidence="10">
    <location>
        <begin position="89"/>
        <end position="109"/>
    </location>
</feature>
<evidence type="ECO:0000256" key="1">
    <source>
        <dbReference type="ARBA" id="ARBA00004141"/>
    </source>
</evidence>
<dbReference type="FunFam" id="1.20.1050.10:FF:000030">
    <property type="entry name" value="Glutathione S-transferase S1"/>
    <property type="match status" value="1"/>
</dbReference>
<dbReference type="GO" id="GO:0006937">
    <property type="term" value="P:regulation of muscle contraction"/>
    <property type="evidence" value="ECO:0007669"/>
    <property type="project" value="TreeGrafter"/>
</dbReference>
<evidence type="ECO:0000256" key="3">
    <source>
        <dbReference type="ARBA" id="ARBA00012452"/>
    </source>
</evidence>
<comment type="similarity">
    <text evidence="2">Belongs to the unc-93 family.</text>
</comment>
<dbReference type="AlphaFoldDB" id="A0A226EVD0"/>
<dbReference type="InterPro" id="IPR036282">
    <property type="entry name" value="Glutathione-S-Trfase_C_sf"/>
</dbReference>
<evidence type="ECO:0000256" key="2">
    <source>
        <dbReference type="ARBA" id="ARBA00009172"/>
    </source>
</evidence>
<dbReference type="OrthoDB" id="78663at2759"/>
<dbReference type="Pfam" id="PF05978">
    <property type="entry name" value="UNC-93"/>
    <property type="match status" value="1"/>
</dbReference>
<dbReference type="InterPro" id="IPR010987">
    <property type="entry name" value="Glutathione-S-Trfase_C-like"/>
</dbReference>
<feature type="domain" description="GST C-terminal" evidence="12">
    <location>
        <begin position="536"/>
        <end position="664"/>
    </location>
</feature>
<dbReference type="Gene3D" id="1.20.1050.10">
    <property type="match status" value="1"/>
</dbReference>
<feature type="transmembrane region" description="Helical" evidence="10">
    <location>
        <begin position="252"/>
        <end position="273"/>
    </location>
</feature>
<dbReference type="SUPFAM" id="SSF103473">
    <property type="entry name" value="MFS general substrate transporter"/>
    <property type="match status" value="1"/>
</dbReference>
<feature type="transmembrane region" description="Helical" evidence="10">
    <location>
        <begin position="181"/>
        <end position="198"/>
    </location>
</feature>
<dbReference type="InterPro" id="IPR010291">
    <property type="entry name" value="Ion_channel_UNC-93"/>
</dbReference>
<dbReference type="Gene3D" id="3.40.30.10">
    <property type="entry name" value="Glutaredoxin"/>
    <property type="match status" value="1"/>
</dbReference>
<evidence type="ECO:0000256" key="9">
    <source>
        <dbReference type="ARBA" id="ARBA00047960"/>
    </source>
</evidence>
<comment type="caution">
    <text evidence="13">The sequence shown here is derived from an EMBL/GenBank/DDBJ whole genome shotgun (WGS) entry which is preliminary data.</text>
</comment>
<dbReference type="FunFam" id="1.20.1250.20:FF:000290">
    <property type="entry name" value="Unc-93 homolog A"/>
    <property type="match status" value="1"/>
</dbReference>
<evidence type="ECO:0000259" key="12">
    <source>
        <dbReference type="PROSITE" id="PS50405"/>
    </source>
</evidence>
<feature type="transmembrane region" description="Helical" evidence="10">
    <location>
        <begin position="141"/>
        <end position="160"/>
    </location>
</feature>
<dbReference type="GO" id="GO:0004364">
    <property type="term" value="F:glutathione transferase activity"/>
    <property type="evidence" value="ECO:0007669"/>
    <property type="project" value="UniProtKB-EC"/>
</dbReference>
<proteinExistence type="inferred from homology"/>
<dbReference type="InterPro" id="IPR004045">
    <property type="entry name" value="Glutathione_S-Trfase_N"/>
</dbReference>
<comment type="catalytic activity">
    <reaction evidence="9">
        <text>RX + glutathione = an S-substituted glutathione + a halide anion + H(+)</text>
        <dbReference type="Rhea" id="RHEA:16437"/>
        <dbReference type="ChEBI" id="CHEBI:15378"/>
        <dbReference type="ChEBI" id="CHEBI:16042"/>
        <dbReference type="ChEBI" id="CHEBI:17792"/>
        <dbReference type="ChEBI" id="CHEBI:57925"/>
        <dbReference type="ChEBI" id="CHEBI:90779"/>
        <dbReference type="EC" id="2.5.1.18"/>
    </reaction>
</comment>
<feature type="domain" description="GST N-terminal" evidence="11">
    <location>
        <begin position="444"/>
        <end position="534"/>
    </location>
</feature>
<evidence type="ECO:0000256" key="10">
    <source>
        <dbReference type="SAM" id="Phobius"/>
    </source>
</evidence>
<dbReference type="InterPro" id="IPR040079">
    <property type="entry name" value="Glutathione_S-Trfase"/>
</dbReference>
<dbReference type="SFLD" id="SFLDS00019">
    <property type="entry name" value="Glutathione_Transferase_(cytos"/>
    <property type="match status" value="1"/>
</dbReference>
<gene>
    <name evidence="13" type="ORF">Fcan01_05200</name>
</gene>
<dbReference type="Pfam" id="PF14497">
    <property type="entry name" value="GST_C_3"/>
    <property type="match status" value="1"/>
</dbReference>
<dbReference type="PANTHER" id="PTHR19444">
    <property type="entry name" value="UNC-93 RELATED"/>
    <property type="match status" value="1"/>
</dbReference>
<evidence type="ECO:0000313" key="13">
    <source>
        <dbReference type="EMBL" id="OXA61044.1"/>
    </source>
</evidence>
<dbReference type="GO" id="GO:0055120">
    <property type="term" value="C:striated muscle dense body"/>
    <property type="evidence" value="ECO:0007669"/>
    <property type="project" value="TreeGrafter"/>
</dbReference>
<dbReference type="SUPFAM" id="SSF52833">
    <property type="entry name" value="Thioredoxin-like"/>
    <property type="match status" value="1"/>
</dbReference>
<dbReference type="OMA" id="IKWLGCK"/>
<evidence type="ECO:0000256" key="8">
    <source>
        <dbReference type="ARBA" id="ARBA00038317"/>
    </source>
</evidence>
<dbReference type="PANTHER" id="PTHR19444:SF13">
    <property type="entry name" value="PROTEIN UNC-93 HOMOLOG A"/>
    <property type="match status" value="1"/>
</dbReference>
<reference evidence="13 14" key="1">
    <citation type="submission" date="2015-12" db="EMBL/GenBank/DDBJ databases">
        <title>The genome of Folsomia candida.</title>
        <authorList>
            <person name="Faddeeva A."/>
            <person name="Derks M.F."/>
            <person name="Anvar Y."/>
            <person name="Smit S."/>
            <person name="Van Straalen N."/>
            <person name="Roelofs D."/>
        </authorList>
    </citation>
    <scope>NUCLEOTIDE SEQUENCE [LARGE SCALE GENOMIC DNA]</scope>
    <source>
        <strain evidence="13 14">VU population</strain>
        <tissue evidence="13">Whole body</tissue>
    </source>
</reference>
<comment type="subcellular location">
    <subcellularLocation>
        <location evidence="1">Membrane</location>
        <topology evidence="1">Multi-pass membrane protein</topology>
    </subcellularLocation>
</comment>
<dbReference type="InterPro" id="IPR036259">
    <property type="entry name" value="MFS_trans_sf"/>
</dbReference>
<keyword evidence="4 10" id="KW-0812">Transmembrane</keyword>
<feature type="transmembrane region" description="Helical" evidence="10">
    <location>
        <begin position="373"/>
        <end position="393"/>
    </location>
</feature>
<dbReference type="GO" id="GO:0015459">
    <property type="term" value="F:potassium channel regulator activity"/>
    <property type="evidence" value="ECO:0007669"/>
    <property type="project" value="TreeGrafter"/>
</dbReference>
<keyword evidence="7" id="KW-0325">Glycoprotein</keyword>
<name>A0A226EVD0_FOLCA</name>
<dbReference type="PROSITE" id="PS50404">
    <property type="entry name" value="GST_NTER"/>
    <property type="match status" value="1"/>
</dbReference>
<evidence type="ECO:0000256" key="7">
    <source>
        <dbReference type="ARBA" id="ARBA00023180"/>
    </source>
</evidence>
<dbReference type="EC" id="2.5.1.18" evidence="3"/>
<evidence type="ECO:0000256" key="4">
    <source>
        <dbReference type="ARBA" id="ARBA00022692"/>
    </source>
</evidence>